<dbReference type="AlphaFoldDB" id="A0A2H0U7A7"/>
<feature type="region of interest" description="Disordered" evidence="1">
    <location>
        <begin position="125"/>
        <end position="154"/>
    </location>
</feature>
<protein>
    <submittedName>
        <fullName evidence="2">Uncharacterized protein</fullName>
    </submittedName>
</protein>
<gene>
    <name evidence="2" type="ORF">COU20_03105</name>
</gene>
<proteinExistence type="predicted"/>
<evidence type="ECO:0000313" key="3">
    <source>
        <dbReference type="Proteomes" id="UP000231379"/>
    </source>
</evidence>
<dbReference type="Proteomes" id="UP000231379">
    <property type="component" value="Unassembled WGS sequence"/>
</dbReference>
<feature type="region of interest" description="Disordered" evidence="1">
    <location>
        <begin position="167"/>
        <end position="212"/>
    </location>
</feature>
<dbReference type="EMBL" id="PFBM01000019">
    <property type="protein sequence ID" value="PIR82293.1"/>
    <property type="molecule type" value="Genomic_DNA"/>
</dbReference>
<reference evidence="3" key="1">
    <citation type="submission" date="2017-09" db="EMBL/GenBank/DDBJ databases">
        <title>Depth-based differentiation of microbial function through sediment-hosted aquifers and enrichment of novel symbionts in the deep terrestrial subsurface.</title>
        <authorList>
            <person name="Probst A.J."/>
            <person name="Ladd B."/>
            <person name="Jarett J.K."/>
            <person name="Geller-Mcgrath D.E."/>
            <person name="Sieber C.M.K."/>
            <person name="Emerson J.B."/>
            <person name="Anantharaman K."/>
            <person name="Thomas B.C."/>
            <person name="Malmstrom R."/>
            <person name="Stieglmeier M."/>
            <person name="Klingl A."/>
            <person name="Woyke T."/>
            <person name="Ryan C.M."/>
            <person name="Banfield J.F."/>
        </authorList>
    </citation>
    <scope>NUCLEOTIDE SEQUENCE [LARGE SCALE GENOMIC DNA]</scope>
</reference>
<evidence type="ECO:0000256" key="1">
    <source>
        <dbReference type="SAM" id="MobiDB-lite"/>
    </source>
</evidence>
<name>A0A2H0U7A7_9BACT</name>
<organism evidence="2 3">
    <name type="scientific">Candidatus Kaiserbacteria bacterium CG10_big_fil_rev_8_21_14_0_10_59_10</name>
    <dbReference type="NCBI Taxonomy" id="1974612"/>
    <lineage>
        <taxon>Bacteria</taxon>
        <taxon>Candidatus Kaiseribacteriota</taxon>
    </lineage>
</organism>
<accession>A0A2H0U7A7</accession>
<evidence type="ECO:0000313" key="2">
    <source>
        <dbReference type="EMBL" id="PIR82293.1"/>
    </source>
</evidence>
<comment type="caution">
    <text evidence="2">The sequence shown here is derived from an EMBL/GenBank/DDBJ whole genome shotgun (WGS) entry which is preliminary data.</text>
</comment>
<sequence length="243" mass="25610">MQFAAGTIAESTKAFENFVRGTTGESQEPYTREQMAKDLLAFSPLGGISGAIGKGTAATLLRNTVGQANNPLRTGAPVVARTGREVDNIEPLARPSVPAVQTGVSSGQTTVPQSSSLLERLRALQTSPASPPRSTPVPAPTQSFPSSVPQQQAPASLMERLNALHTPQTIGPQSLPPTLRAPASQSTPPARLSDLPGIQPLPTISSRPQSAIGAPGEALQRLNSTAQELNEQFILLIRRLYQR</sequence>
<feature type="compositionally biased region" description="Pro residues" evidence="1">
    <location>
        <begin position="129"/>
        <end position="139"/>
    </location>
</feature>
<feature type="compositionally biased region" description="Polar residues" evidence="1">
    <location>
        <begin position="140"/>
        <end position="154"/>
    </location>
</feature>